<comment type="caution">
    <text evidence="3">The sequence shown here is derived from an EMBL/GenBank/DDBJ whole genome shotgun (WGS) entry which is preliminary data.</text>
</comment>
<dbReference type="Pfam" id="PF07516">
    <property type="entry name" value="SecA_SW"/>
    <property type="match status" value="1"/>
</dbReference>
<dbReference type="Proteomes" id="UP001157017">
    <property type="component" value="Unassembled WGS sequence"/>
</dbReference>
<protein>
    <recommendedName>
        <fullName evidence="2">SecA Wing/Scaffold domain-containing protein</fullName>
    </recommendedName>
</protein>
<dbReference type="PANTHER" id="PTHR30612">
    <property type="entry name" value="SECA INNER MEMBRANE COMPONENT OF SEC PROTEIN SECRETION SYSTEM"/>
    <property type="match status" value="1"/>
</dbReference>
<accession>A0ABQ6JKE6</accession>
<evidence type="ECO:0000256" key="1">
    <source>
        <dbReference type="SAM" id="MobiDB-lite"/>
    </source>
</evidence>
<keyword evidence="4" id="KW-1185">Reference proteome</keyword>
<reference evidence="4" key="1">
    <citation type="journal article" date="2019" name="Int. J. Syst. Evol. Microbiol.">
        <title>The Global Catalogue of Microorganisms (GCM) 10K type strain sequencing project: providing services to taxonomists for standard genome sequencing and annotation.</title>
        <authorList>
            <consortium name="The Broad Institute Genomics Platform"/>
            <consortium name="The Broad Institute Genome Sequencing Center for Infectious Disease"/>
            <person name="Wu L."/>
            <person name="Ma J."/>
        </authorList>
    </citation>
    <scope>NUCLEOTIDE SEQUENCE [LARGE SCALE GENOMIC DNA]</scope>
    <source>
        <strain evidence="4">NBRC 108730</strain>
    </source>
</reference>
<feature type="compositionally biased region" description="Basic residues" evidence="1">
    <location>
        <begin position="152"/>
        <end position="165"/>
    </location>
</feature>
<dbReference type="PANTHER" id="PTHR30612:SF0">
    <property type="entry name" value="CHLOROPLAST PROTEIN-TRANSPORTING ATPASE"/>
    <property type="match status" value="1"/>
</dbReference>
<name>A0ABQ6JKE6_9ACTN</name>
<feature type="region of interest" description="Disordered" evidence="1">
    <location>
        <begin position="121"/>
        <end position="165"/>
    </location>
</feature>
<dbReference type="EMBL" id="BSUZ01000001">
    <property type="protein sequence ID" value="GMA88463.1"/>
    <property type="molecule type" value="Genomic_DNA"/>
</dbReference>
<evidence type="ECO:0000313" key="3">
    <source>
        <dbReference type="EMBL" id="GMA88463.1"/>
    </source>
</evidence>
<dbReference type="InterPro" id="IPR036266">
    <property type="entry name" value="SecA_Wing/Scaffold_sf"/>
</dbReference>
<feature type="compositionally biased region" description="Basic residues" evidence="1">
    <location>
        <begin position="122"/>
        <end position="134"/>
    </location>
</feature>
<evidence type="ECO:0000313" key="4">
    <source>
        <dbReference type="Proteomes" id="UP001157017"/>
    </source>
</evidence>
<evidence type="ECO:0000259" key="2">
    <source>
        <dbReference type="Pfam" id="PF07516"/>
    </source>
</evidence>
<organism evidence="3 4">
    <name type="scientific">Angustibacter aerolatus</name>
    <dbReference type="NCBI Taxonomy" id="1162965"/>
    <lineage>
        <taxon>Bacteria</taxon>
        <taxon>Bacillati</taxon>
        <taxon>Actinomycetota</taxon>
        <taxon>Actinomycetes</taxon>
        <taxon>Kineosporiales</taxon>
        <taxon>Kineosporiaceae</taxon>
    </lineage>
</organism>
<feature type="compositionally biased region" description="Low complexity" evidence="1">
    <location>
        <begin position="135"/>
        <end position="151"/>
    </location>
</feature>
<gene>
    <name evidence="3" type="ORF">GCM10025868_37130</name>
</gene>
<sequence>MRLFNSGMVDRFMAGAGIGDDVPIESRLVTRSIASAQSQVEGQNFEIRKNVLKYDDVLNRQREVIYEERRRVLEGEDLHEQVLGFIEDVVTAYVRGATAEGFAEEWDLDALWKALGQALPGGHHRRRGSSRRPAARPASPASLLLAEPALGRRARLRPPRGHAGR</sequence>
<dbReference type="Gene3D" id="1.10.3060.10">
    <property type="entry name" value="Helical scaffold and wing domains of SecA"/>
    <property type="match status" value="1"/>
</dbReference>
<proteinExistence type="predicted"/>
<dbReference type="SUPFAM" id="SSF81886">
    <property type="entry name" value="Helical scaffold and wing domains of SecA"/>
    <property type="match status" value="1"/>
</dbReference>
<feature type="domain" description="SecA Wing/Scaffold" evidence="2">
    <location>
        <begin position="23"/>
        <end position="119"/>
    </location>
</feature>
<dbReference type="InterPro" id="IPR011116">
    <property type="entry name" value="SecA_Wing/Scaffold"/>
</dbReference>
<dbReference type="InterPro" id="IPR000185">
    <property type="entry name" value="SecA"/>
</dbReference>